<keyword evidence="11 12" id="KW-0472">Membrane</keyword>
<proteinExistence type="predicted"/>
<evidence type="ECO:0000256" key="4">
    <source>
        <dbReference type="ARBA" id="ARBA00022553"/>
    </source>
</evidence>
<comment type="catalytic activity">
    <reaction evidence="1">
        <text>ATP + protein L-histidine = ADP + protein N-phospho-L-histidine.</text>
        <dbReference type="EC" id="2.7.13.3"/>
    </reaction>
</comment>
<evidence type="ECO:0000256" key="1">
    <source>
        <dbReference type="ARBA" id="ARBA00000085"/>
    </source>
</evidence>
<keyword evidence="5" id="KW-0808">Transferase</keyword>
<keyword evidence="15" id="KW-1185">Reference proteome</keyword>
<name>A0A506U9I1_9HYPH</name>
<evidence type="ECO:0000256" key="9">
    <source>
        <dbReference type="ARBA" id="ARBA00022840"/>
    </source>
</evidence>
<dbReference type="InterPro" id="IPR011102">
    <property type="entry name" value="Sig_transdc_His_kinase_HWE"/>
</dbReference>
<organism evidence="14 15">
    <name type="scientific">Martelella alba</name>
    <dbReference type="NCBI Taxonomy" id="2590451"/>
    <lineage>
        <taxon>Bacteria</taxon>
        <taxon>Pseudomonadati</taxon>
        <taxon>Pseudomonadota</taxon>
        <taxon>Alphaproteobacteria</taxon>
        <taxon>Hyphomicrobiales</taxon>
        <taxon>Aurantimonadaceae</taxon>
        <taxon>Martelella</taxon>
    </lineage>
</organism>
<evidence type="ECO:0000256" key="2">
    <source>
        <dbReference type="ARBA" id="ARBA00004370"/>
    </source>
</evidence>
<dbReference type="RefSeq" id="WP_141148905.1">
    <property type="nucleotide sequence ID" value="NZ_VHLG01000004.1"/>
</dbReference>
<comment type="caution">
    <text evidence="14">The sequence shown here is derived from an EMBL/GenBank/DDBJ whole genome shotgun (WGS) entry which is preliminary data.</text>
</comment>
<dbReference type="Proteomes" id="UP000318801">
    <property type="component" value="Unassembled WGS sequence"/>
</dbReference>
<keyword evidence="4" id="KW-0597">Phosphoprotein</keyword>
<feature type="domain" description="CHASE" evidence="13">
    <location>
        <begin position="68"/>
        <end position="232"/>
    </location>
</feature>
<dbReference type="PANTHER" id="PTHR41523">
    <property type="entry name" value="TWO-COMPONENT SYSTEM SENSOR PROTEIN"/>
    <property type="match status" value="1"/>
</dbReference>
<evidence type="ECO:0000256" key="6">
    <source>
        <dbReference type="ARBA" id="ARBA00022692"/>
    </source>
</evidence>
<dbReference type="GO" id="GO:0004673">
    <property type="term" value="F:protein histidine kinase activity"/>
    <property type="evidence" value="ECO:0007669"/>
    <property type="project" value="UniProtKB-EC"/>
</dbReference>
<evidence type="ECO:0000256" key="7">
    <source>
        <dbReference type="ARBA" id="ARBA00022741"/>
    </source>
</evidence>
<dbReference type="InterPro" id="IPR042240">
    <property type="entry name" value="CHASE_sf"/>
</dbReference>
<evidence type="ECO:0000259" key="13">
    <source>
        <dbReference type="PROSITE" id="PS50839"/>
    </source>
</evidence>
<dbReference type="GO" id="GO:0016020">
    <property type="term" value="C:membrane"/>
    <property type="evidence" value="ECO:0007669"/>
    <property type="project" value="UniProtKB-SubCell"/>
</dbReference>
<dbReference type="OrthoDB" id="341208at2"/>
<dbReference type="EC" id="2.7.13.3" evidence="3"/>
<evidence type="ECO:0000313" key="15">
    <source>
        <dbReference type="Proteomes" id="UP000318801"/>
    </source>
</evidence>
<comment type="subcellular location">
    <subcellularLocation>
        <location evidence="2">Membrane</location>
    </subcellularLocation>
</comment>
<keyword evidence="9" id="KW-0067">ATP-binding</keyword>
<protein>
    <recommendedName>
        <fullName evidence="3">histidine kinase</fullName>
        <ecNumber evidence="3">2.7.13.3</ecNumber>
    </recommendedName>
</protein>
<keyword evidence="10 12" id="KW-1133">Transmembrane helix</keyword>
<dbReference type="GO" id="GO:0007165">
    <property type="term" value="P:signal transduction"/>
    <property type="evidence" value="ECO:0007669"/>
    <property type="project" value="UniProtKB-ARBA"/>
</dbReference>
<dbReference type="SMART" id="SM01079">
    <property type="entry name" value="CHASE"/>
    <property type="match status" value="1"/>
</dbReference>
<dbReference type="InterPro" id="IPR036890">
    <property type="entry name" value="HATPase_C_sf"/>
</dbReference>
<evidence type="ECO:0000313" key="14">
    <source>
        <dbReference type="EMBL" id="TPW31033.1"/>
    </source>
</evidence>
<keyword evidence="7" id="KW-0547">Nucleotide-binding</keyword>
<dbReference type="Gene3D" id="3.30.565.10">
    <property type="entry name" value="Histidine kinase-like ATPase, C-terminal domain"/>
    <property type="match status" value="1"/>
</dbReference>
<feature type="transmembrane region" description="Helical" evidence="12">
    <location>
        <begin position="295"/>
        <end position="313"/>
    </location>
</feature>
<dbReference type="SMART" id="SM00911">
    <property type="entry name" value="HWE_HK"/>
    <property type="match status" value="1"/>
</dbReference>
<dbReference type="AlphaFoldDB" id="A0A506U9I1"/>
<evidence type="ECO:0000256" key="11">
    <source>
        <dbReference type="ARBA" id="ARBA00023136"/>
    </source>
</evidence>
<keyword evidence="6 12" id="KW-0812">Transmembrane</keyword>
<dbReference type="PROSITE" id="PS50839">
    <property type="entry name" value="CHASE"/>
    <property type="match status" value="1"/>
</dbReference>
<dbReference type="EMBL" id="VHLG01000004">
    <property type="protein sequence ID" value="TPW31033.1"/>
    <property type="molecule type" value="Genomic_DNA"/>
</dbReference>
<dbReference type="InterPro" id="IPR006189">
    <property type="entry name" value="CHASE_dom"/>
</dbReference>
<dbReference type="PANTHER" id="PTHR41523:SF8">
    <property type="entry name" value="ETHYLENE RESPONSE SENSOR PROTEIN"/>
    <property type="match status" value="1"/>
</dbReference>
<dbReference type="GO" id="GO:0005524">
    <property type="term" value="F:ATP binding"/>
    <property type="evidence" value="ECO:0007669"/>
    <property type="project" value="UniProtKB-KW"/>
</dbReference>
<dbReference type="Gene3D" id="3.30.450.350">
    <property type="entry name" value="CHASE domain"/>
    <property type="match status" value="1"/>
</dbReference>
<dbReference type="Pfam" id="PF07536">
    <property type="entry name" value="HWE_HK"/>
    <property type="match status" value="1"/>
</dbReference>
<reference evidence="14 15" key="1">
    <citation type="submission" date="2019-06" db="EMBL/GenBank/DDBJ databases">
        <authorList>
            <person name="Li M."/>
        </authorList>
    </citation>
    <scope>NUCLEOTIDE SEQUENCE [LARGE SCALE GENOMIC DNA]</scope>
    <source>
        <strain evidence="14 15">BGMRC2036</strain>
    </source>
</reference>
<evidence type="ECO:0000256" key="3">
    <source>
        <dbReference type="ARBA" id="ARBA00012438"/>
    </source>
</evidence>
<evidence type="ECO:0000256" key="10">
    <source>
        <dbReference type="ARBA" id="ARBA00022989"/>
    </source>
</evidence>
<dbReference type="Pfam" id="PF03924">
    <property type="entry name" value="CHASE"/>
    <property type="match status" value="1"/>
</dbReference>
<evidence type="ECO:0000256" key="12">
    <source>
        <dbReference type="SAM" id="Phobius"/>
    </source>
</evidence>
<accession>A0A506U9I1</accession>
<keyword evidence="8 14" id="KW-0418">Kinase</keyword>
<evidence type="ECO:0000256" key="8">
    <source>
        <dbReference type="ARBA" id="ARBA00022777"/>
    </source>
</evidence>
<evidence type="ECO:0000256" key="5">
    <source>
        <dbReference type="ARBA" id="ARBA00022679"/>
    </source>
</evidence>
<sequence length="551" mass="61115">MNRFLPALVFLVVAAIGLGMSLSLYRASEVKRVAKFEAYADEAAARIVGRYKQHLSLLEGTKALFEANAGAINHTAFKTYVGGLDTEGRYDGIQGIGFARLIHTGNEAVIETEIKRNYGKERKVWPEATDQDYRTPIVLLEPNDVRNDVALGYDMYSDPVRRAAMSKAFATDTPMASGPVQLVQEITSIKQTGFLIYVPFKVEDDDNSLPLSGFVYAPFRAGDLYHAISIEEPVLPLQIKAIDVETDIAMFQSDDFDGPGAASRLSATRDIDIGGRKWTLDIQADPGFRADQFDVTPFVVAAVSLLLAVALALSAQSQIKALSAARAMHELTEKSLQERDLMLQEMKHRIKNSIARVLAMARQTARHSDDLKGFMDSYTARLQAMSTAQDVLTRSHWQRADLKELLSKELAQVFGETDKDYDIAGPSVELDEKATQAFSLTFHELATNALKYGGVSEAGASLSVTWAYEDSGKKRKLRLSWREGGTEPITPPTKKGFGTRLIDANIIGELNGMIERHYQEKGLEIEITVPAAEMITKRRWRRRRRSGEEAV</sequence>
<gene>
    <name evidence="14" type="ORF">FJU08_10275</name>
</gene>